<feature type="compositionally biased region" description="Basic and acidic residues" evidence="1">
    <location>
        <begin position="66"/>
        <end position="113"/>
    </location>
</feature>
<dbReference type="Proteomes" id="UP000248148">
    <property type="component" value="Unassembled WGS sequence"/>
</dbReference>
<keyword evidence="2" id="KW-0732">Signal</keyword>
<organism evidence="3 4">
    <name type="scientific">Rhodopseudomonas faecalis</name>
    <dbReference type="NCBI Taxonomy" id="99655"/>
    <lineage>
        <taxon>Bacteria</taxon>
        <taxon>Pseudomonadati</taxon>
        <taxon>Pseudomonadota</taxon>
        <taxon>Alphaproteobacteria</taxon>
        <taxon>Hyphomicrobiales</taxon>
        <taxon>Nitrobacteraceae</taxon>
        <taxon>Rhodopseudomonas</taxon>
    </lineage>
</organism>
<keyword evidence="4" id="KW-1185">Reference proteome</keyword>
<name>A0A318TIK8_9BRAD</name>
<feature type="signal peptide" evidence="2">
    <location>
        <begin position="1"/>
        <end position="26"/>
    </location>
</feature>
<accession>A0A318TIK8</accession>
<dbReference type="OrthoDB" id="8001261at2"/>
<feature type="chain" id="PRO_5016385962" evidence="2">
    <location>
        <begin position="27"/>
        <end position="186"/>
    </location>
</feature>
<dbReference type="AlphaFoldDB" id="A0A318TIK8"/>
<dbReference type="EMBL" id="QJTI01000003">
    <property type="protein sequence ID" value="PYF04524.1"/>
    <property type="molecule type" value="Genomic_DNA"/>
</dbReference>
<evidence type="ECO:0000256" key="2">
    <source>
        <dbReference type="SAM" id="SignalP"/>
    </source>
</evidence>
<evidence type="ECO:0000256" key="1">
    <source>
        <dbReference type="SAM" id="MobiDB-lite"/>
    </source>
</evidence>
<sequence>MMNRTTWLAGAALLCTALLPPQAAQALTAQECSAKYQAAKAAGTLGDKSWNDFRKSDCADAAAAKPEGKADDAKSEAQSEAKSEPTPEMKPEAKPDTKADAKTGAKPDAKPDGKQAAAKPAAAPGAAVFPTAIDPKYAEEKPARARLHTCADQWKINKANNTTGGLRWIQKGGGYWSQCNKKLKGA</sequence>
<dbReference type="RefSeq" id="WP_110779912.1">
    <property type="nucleotide sequence ID" value="NZ_QJTI01000003.1"/>
</dbReference>
<protein>
    <submittedName>
        <fullName evidence="3">Uncharacterized protein</fullName>
    </submittedName>
</protein>
<comment type="caution">
    <text evidence="3">The sequence shown here is derived from an EMBL/GenBank/DDBJ whole genome shotgun (WGS) entry which is preliminary data.</text>
</comment>
<feature type="region of interest" description="Disordered" evidence="1">
    <location>
        <begin position="60"/>
        <end position="128"/>
    </location>
</feature>
<feature type="compositionally biased region" description="Low complexity" evidence="1">
    <location>
        <begin position="114"/>
        <end position="127"/>
    </location>
</feature>
<gene>
    <name evidence="3" type="ORF">BJ122_103178</name>
</gene>
<reference evidence="3 4" key="1">
    <citation type="submission" date="2018-06" db="EMBL/GenBank/DDBJ databases">
        <title>Genomic Encyclopedia of Archaeal and Bacterial Type Strains, Phase II (KMG-II): from individual species to whole genera.</title>
        <authorList>
            <person name="Goeker M."/>
        </authorList>
    </citation>
    <scope>NUCLEOTIDE SEQUENCE [LARGE SCALE GENOMIC DNA]</scope>
    <source>
        <strain evidence="3 4">JCM 11668</strain>
    </source>
</reference>
<proteinExistence type="predicted"/>
<evidence type="ECO:0000313" key="3">
    <source>
        <dbReference type="EMBL" id="PYF04524.1"/>
    </source>
</evidence>
<evidence type="ECO:0000313" key="4">
    <source>
        <dbReference type="Proteomes" id="UP000248148"/>
    </source>
</evidence>